<comment type="catalytic activity">
    <reaction evidence="7">
        <text>(S)-lactate + O2 = pyruvate + H2O2</text>
        <dbReference type="Rhea" id="RHEA:55868"/>
        <dbReference type="ChEBI" id="CHEBI:15361"/>
        <dbReference type="ChEBI" id="CHEBI:15379"/>
        <dbReference type="ChEBI" id="CHEBI:16240"/>
        <dbReference type="ChEBI" id="CHEBI:16651"/>
    </reaction>
    <physiologicalReaction direction="left-to-right" evidence="7">
        <dbReference type="Rhea" id="RHEA:55869"/>
    </physiologicalReaction>
</comment>
<evidence type="ECO:0000259" key="8">
    <source>
        <dbReference type="PROSITE" id="PS51349"/>
    </source>
</evidence>
<keyword evidence="2" id="KW-0285">Flavoprotein</keyword>
<feature type="domain" description="FMN hydroxy acid dehydrogenase" evidence="8">
    <location>
        <begin position="36"/>
        <end position="343"/>
    </location>
</feature>
<dbReference type="Gene3D" id="3.20.20.70">
    <property type="entry name" value="Aldolase class I"/>
    <property type="match status" value="1"/>
</dbReference>
<keyword evidence="10" id="KW-1185">Reference proteome</keyword>
<dbReference type="PROSITE" id="PS51349">
    <property type="entry name" value="FMN_HYDROXY_ACID_DH_2"/>
    <property type="match status" value="1"/>
</dbReference>
<dbReference type="InterPro" id="IPR012133">
    <property type="entry name" value="Alpha-hydoxy_acid_DH_FMN"/>
</dbReference>
<protein>
    <recommendedName>
        <fullName evidence="6">L-lactate oxidase</fullName>
    </recommendedName>
</protein>
<name>A0ABV1CX74_9FIRM</name>
<evidence type="ECO:0000256" key="3">
    <source>
        <dbReference type="ARBA" id="ARBA00022643"/>
    </source>
</evidence>
<dbReference type="RefSeq" id="WP_292106660.1">
    <property type="nucleotide sequence ID" value="NZ_JBBMEU010000049.1"/>
</dbReference>
<evidence type="ECO:0000256" key="7">
    <source>
        <dbReference type="ARBA" id="ARBA00048754"/>
    </source>
</evidence>
<reference evidence="9 10" key="1">
    <citation type="submission" date="2024-03" db="EMBL/GenBank/DDBJ databases">
        <title>Human intestinal bacterial collection.</title>
        <authorList>
            <person name="Pauvert C."/>
            <person name="Hitch T.C.A."/>
            <person name="Clavel T."/>
        </authorList>
    </citation>
    <scope>NUCLEOTIDE SEQUENCE [LARGE SCALE GENOMIC DNA]</scope>
    <source>
        <strain evidence="9 10">CLA-AA-H81</strain>
    </source>
</reference>
<comment type="cofactor">
    <cofactor evidence="1">
        <name>FMN</name>
        <dbReference type="ChEBI" id="CHEBI:58210"/>
    </cofactor>
</comment>
<keyword evidence="3" id="KW-0288">FMN</keyword>
<evidence type="ECO:0000256" key="4">
    <source>
        <dbReference type="ARBA" id="ARBA00023002"/>
    </source>
</evidence>
<evidence type="ECO:0000256" key="5">
    <source>
        <dbReference type="ARBA" id="ARBA00024042"/>
    </source>
</evidence>
<comment type="caution">
    <text evidence="9">The sequence shown here is derived from an EMBL/GenBank/DDBJ whole genome shotgun (WGS) entry which is preliminary data.</text>
</comment>
<dbReference type="CDD" id="cd02809">
    <property type="entry name" value="alpha_hydroxyacid_oxid_FMN"/>
    <property type="match status" value="1"/>
</dbReference>
<dbReference type="Pfam" id="PF01070">
    <property type="entry name" value="FMN_dh"/>
    <property type="match status" value="2"/>
</dbReference>
<gene>
    <name evidence="9" type="ORF">WMO23_08390</name>
</gene>
<proteinExistence type="inferred from homology"/>
<keyword evidence="4" id="KW-0560">Oxidoreductase</keyword>
<dbReference type="EMBL" id="JBBMEU010000049">
    <property type="protein sequence ID" value="MEQ2422741.1"/>
    <property type="molecule type" value="Genomic_DNA"/>
</dbReference>
<dbReference type="PANTHER" id="PTHR10578">
    <property type="entry name" value="S -2-HYDROXY-ACID OXIDASE-RELATED"/>
    <property type="match status" value="1"/>
</dbReference>
<dbReference type="PANTHER" id="PTHR10578:SF107">
    <property type="entry name" value="2-HYDROXYACID OXIDASE 1"/>
    <property type="match status" value="1"/>
</dbReference>
<dbReference type="InterPro" id="IPR000262">
    <property type="entry name" value="FMN-dep_DH"/>
</dbReference>
<dbReference type="PIRSF" id="PIRSF000138">
    <property type="entry name" value="Al-hdrx_acd_dh"/>
    <property type="match status" value="1"/>
</dbReference>
<dbReference type="Proteomes" id="UP001433088">
    <property type="component" value="Unassembled WGS sequence"/>
</dbReference>
<evidence type="ECO:0000313" key="10">
    <source>
        <dbReference type="Proteomes" id="UP001433088"/>
    </source>
</evidence>
<evidence type="ECO:0000313" key="9">
    <source>
        <dbReference type="EMBL" id="MEQ2422741.1"/>
    </source>
</evidence>
<sequence length="343" mass="35845">MDLQEVRNKAREKMKGCHVCPLCNGKACVGMIPGFGGLRTGRSFMRNVEALQEYGLVMRSMSGVDDPDTAVTLMGKRLSMPVLLAPVGGIVLNAQVDGDPAEVEQEYDEAVTQAALDVGTLCFTGDSGAPYMYSSGIASCKKRPGIVIPTIKPRSNDQIIEKAHQAEEAGAFAVASDIDAATLINMRIFGQPVGPKSARDIAEVVQAIKLPFIVKGVMSAEEAVSCAEAGAQGIVVSNHGGRVLDGMAGTADVLPDIAAAVKGRITIFVDGGIRHGEDILKMLALGADAVLIGRPAAVAAVGGGAEGVKLLLDTLKRQLMDAMMITGVRDLSHVPANIVRKLD</sequence>
<accession>A0ABV1CX74</accession>
<evidence type="ECO:0000256" key="2">
    <source>
        <dbReference type="ARBA" id="ARBA00022630"/>
    </source>
</evidence>
<dbReference type="SUPFAM" id="SSF51395">
    <property type="entry name" value="FMN-linked oxidoreductases"/>
    <property type="match status" value="1"/>
</dbReference>
<evidence type="ECO:0000256" key="6">
    <source>
        <dbReference type="ARBA" id="ARBA00029513"/>
    </source>
</evidence>
<dbReference type="InterPro" id="IPR037396">
    <property type="entry name" value="FMN_HAD"/>
</dbReference>
<organism evidence="9 10">
    <name type="scientific">Megasphaera intestinihominis</name>
    <dbReference type="NCBI Taxonomy" id="3133159"/>
    <lineage>
        <taxon>Bacteria</taxon>
        <taxon>Bacillati</taxon>
        <taxon>Bacillota</taxon>
        <taxon>Negativicutes</taxon>
        <taxon>Veillonellales</taxon>
        <taxon>Veillonellaceae</taxon>
        <taxon>Megasphaera</taxon>
    </lineage>
</organism>
<dbReference type="InterPro" id="IPR013785">
    <property type="entry name" value="Aldolase_TIM"/>
</dbReference>
<evidence type="ECO:0000256" key="1">
    <source>
        <dbReference type="ARBA" id="ARBA00001917"/>
    </source>
</evidence>
<comment type="similarity">
    <text evidence="5">Belongs to the FMN-dependent alpha-hydroxy acid dehydrogenase family.</text>
</comment>